<feature type="transmembrane region" description="Helical" evidence="6">
    <location>
        <begin position="492"/>
        <end position="512"/>
    </location>
</feature>
<evidence type="ECO:0000256" key="4">
    <source>
        <dbReference type="ARBA" id="ARBA00022989"/>
    </source>
</evidence>
<evidence type="ECO:0000256" key="1">
    <source>
        <dbReference type="ARBA" id="ARBA00004141"/>
    </source>
</evidence>
<feature type="transmembrane region" description="Helical" evidence="6">
    <location>
        <begin position="263"/>
        <end position="283"/>
    </location>
</feature>
<dbReference type="OrthoDB" id="1935484at2759"/>
<organism evidence="7 8">
    <name type="scientific">Sphaerobolus stellatus (strain SS14)</name>
    <dbReference type="NCBI Taxonomy" id="990650"/>
    <lineage>
        <taxon>Eukaryota</taxon>
        <taxon>Fungi</taxon>
        <taxon>Dikarya</taxon>
        <taxon>Basidiomycota</taxon>
        <taxon>Agaricomycotina</taxon>
        <taxon>Agaricomycetes</taxon>
        <taxon>Phallomycetidae</taxon>
        <taxon>Geastrales</taxon>
        <taxon>Sphaerobolaceae</taxon>
        <taxon>Sphaerobolus</taxon>
    </lineage>
</organism>
<keyword evidence="8" id="KW-1185">Reference proteome</keyword>
<reference evidence="7 8" key="1">
    <citation type="submission" date="2014-06" db="EMBL/GenBank/DDBJ databases">
        <title>Evolutionary Origins and Diversification of the Mycorrhizal Mutualists.</title>
        <authorList>
            <consortium name="DOE Joint Genome Institute"/>
            <consortium name="Mycorrhizal Genomics Consortium"/>
            <person name="Kohler A."/>
            <person name="Kuo A."/>
            <person name="Nagy L.G."/>
            <person name="Floudas D."/>
            <person name="Copeland A."/>
            <person name="Barry K.W."/>
            <person name="Cichocki N."/>
            <person name="Veneault-Fourrey C."/>
            <person name="LaButti K."/>
            <person name="Lindquist E.A."/>
            <person name="Lipzen A."/>
            <person name="Lundell T."/>
            <person name="Morin E."/>
            <person name="Murat C."/>
            <person name="Riley R."/>
            <person name="Ohm R."/>
            <person name="Sun H."/>
            <person name="Tunlid A."/>
            <person name="Henrissat B."/>
            <person name="Grigoriev I.V."/>
            <person name="Hibbett D.S."/>
            <person name="Martin F."/>
        </authorList>
    </citation>
    <scope>NUCLEOTIDE SEQUENCE [LARGE SCALE GENOMIC DNA]</scope>
    <source>
        <strain evidence="7 8">SS14</strain>
    </source>
</reference>
<accession>A0A0C9TFG8</accession>
<proteinExistence type="predicted"/>
<dbReference type="HOGENOM" id="CLU_001265_2_1_1"/>
<dbReference type="Proteomes" id="UP000054279">
    <property type="component" value="Unassembled WGS sequence"/>
</dbReference>
<dbReference type="InterPro" id="IPR036259">
    <property type="entry name" value="MFS_trans_sf"/>
</dbReference>
<evidence type="ECO:0000256" key="3">
    <source>
        <dbReference type="ARBA" id="ARBA00022692"/>
    </source>
</evidence>
<keyword evidence="2" id="KW-0813">Transport</keyword>
<protein>
    <recommendedName>
        <fullName evidence="9">Allantoate permease</fullName>
    </recommendedName>
</protein>
<keyword evidence="3 6" id="KW-0812">Transmembrane</keyword>
<feature type="transmembrane region" description="Helical" evidence="6">
    <location>
        <begin position="233"/>
        <end position="251"/>
    </location>
</feature>
<dbReference type="Gene3D" id="1.20.1250.20">
    <property type="entry name" value="MFS general substrate transporter like domains"/>
    <property type="match status" value="2"/>
</dbReference>
<evidence type="ECO:0000256" key="2">
    <source>
        <dbReference type="ARBA" id="ARBA00022448"/>
    </source>
</evidence>
<dbReference type="AlphaFoldDB" id="A0A0C9TFG8"/>
<comment type="subcellular location">
    <subcellularLocation>
        <location evidence="1">Membrane</location>
        <topology evidence="1">Multi-pass membrane protein</topology>
    </subcellularLocation>
</comment>
<gene>
    <name evidence="7" type="ORF">M422DRAFT_270679</name>
</gene>
<dbReference type="PANTHER" id="PTHR43791">
    <property type="entry name" value="PERMEASE-RELATED"/>
    <property type="match status" value="1"/>
</dbReference>
<sequence length="552" mass="62453">MSPPVHLVSPAIDEKSMTHATLRAASVLTDSIGKDKAYFGSTDVHSLPGDLATAEKPPNLIDYLFRRHRLKTFDLDAVATEASVYDDPILAPHYQPRPDFENAHRFDPSARWTYREERDLVRKIDWRVMLWAAVSFTALNLDRSNISQANTDNFLPDLGLSTNDFNLGNTIFKIGFLCAELPSQLVSKRLGPGRWVPSQMCLWSIVTAAQFFLSGKTSFLKTELPLRLSYFWASLQICSILASFIAFGVLHMRGILGKAGWQWLFLIEGIFTLLLGIATFFMMPPGPCQTMAWWRPNGWFTEREEIILVNRILRDDPTKGDMHNREGLDIKRLFKAACDYDLYPIYILGLMFGIPPGPPGSFTTFQTNLLTIPSTLASVFTIVGITIVSELVDSRAFVAMAEDVWALPCLIAIYCLPKNPNQWAYFGAATALLATPSTHPIQVAWCSRNAGGVAGRTVNASLYNMFVQASAIIYSQTYRKDDAPQYVRGNRVLISICVFNCVVLYPGTRFYYKWRNEYRDKKWNAMTSEEKDHYLHTTTDVGNRKLDFRFAY</sequence>
<evidence type="ECO:0000313" key="7">
    <source>
        <dbReference type="EMBL" id="KIJ28098.1"/>
    </source>
</evidence>
<dbReference type="SUPFAM" id="SSF103473">
    <property type="entry name" value="MFS general substrate transporter"/>
    <property type="match status" value="1"/>
</dbReference>
<evidence type="ECO:0000256" key="6">
    <source>
        <dbReference type="SAM" id="Phobius"/>
    </source>
</evidence>
<evidence type="ECO:0008006" key="9">
    <source>
        <dbReference type="Google" id="ProtNLM"/>
    </source>
</evidence>
<dbReference type="PANTHER" id="PTHR43791:SF65">
    <property type="entry name" value="MAJOR FACILITATOR SUPERFAMILY (MFS) PROFILE DOMAIN-CONTAINING PROTEIN-RELATED"/>
    <property type="match status" value="1"/>
</dbReference>
<keyword evidence="5 6" id="KW-0472">Membrane</keyword>
<keyword evidence="4 6" id="KW-1133">Transmembrane helix</keyword>
<evidence type="ECO:0000256" key="5">
    <source>
        <dbReference type="ARBA" id="ARBA00023136"/>
    </source>
</evidence>
<name>A0A0C9TFG8_SPHS4</name>
<dbReference type="GO" id="GO:0022857">
    <property type="term" value="F:transmembrane transporter activity"/>
    <property type="evidence" value="ECO:0007669"/>
    <property type="project" value="TreeGrafter"/>
</dbReference>
<evidence type="ECO:0000313" key="8">
    <source>
        <dbReference type="Proteomes" id="UP000054279"/>
    </source>
</evidence>
<dbReference type="EMBL" id="KN837315">
    <property type="protein sequence ID" value="KIJ28098.1"/>
    <property type="molecule type" value="Genomic_DNA"/>
</dbReference>
<dbReference type="GO" id="GO:0016020">
    <property type="term" value="C:membrane"/>
    <property type="evidence" value="ECO:0007669"/>
    <property type="project" value="UniProtKB-SubCell"/>
</dbReference>